<dbReference type="Proteomes" id="UP000244081">
    <property type="component" value="Unassembled WGS sequence"/>
</dbReference>
<evidence type="ECO:0000256" key="13">
    <source>
        <dbReference type="PIRSR" id="PIRSR603542-2"/>
    </source>
</evidence>
<dbReference type="GO" id="GO:0005886">
    <property type="term" value="C:plasma membrane"/>
    <property type="evidence" value="ECO:0007669"/>
    <property type="project" value="TreeGrafter"/>
</dbReference>
<evidence type="ECO:0000256" key="3">
    <source>
        <dbReference type="ARBA" id="ARBA00008342"/>
    </source>
</evidence>
<keyword evidence="13" id="KW-0479">Metal-binding</keyword>
<dbReference type="InterPro" id="IPR003542">
    <property type="entry name" value="Enbac_synth_compD-like"/>
</dbReference>
<dbReference type="Pfam" id="PF01648">
    <property type="entry name" value="ACPS"/>
    <property type="match status" value="1"/>
</dbReference>
<keyword evidence="7" id="KW-0259">Enterobactin biosynthesis</keyword>
<comment type="similarity">
    <text evidence="3">Belongs to the P-Pant transferase superfamily. EntD family.</text>
</comment>
<dbReference type="AlphaFoldDB" id="A0A2T5V7W0"/>
<name>A0A2T5V7W0_9HYPH</name>
<feature type="binding site" evidence="12">
    <location>
        <position position="161"/>
    </location>
    <ligand>
        <name>CoA</name>
        <dbReference type="ChEBI" id="CHEBI:57287"/>
    </ligand>
</feature>
<evidence type="ECO:0000256" key="8">
    <source>
        <dbReference type="ARBA" id="ARBA00029894"/>
    </source>
</evidence>
<feature type="binding site" evidence="12">
    <location>
        <position position="60"/>
    </location>
    <ligand>
        <name>CoA</name>
        <dbReference type="ChEBI" id="CHEBI:57287"/>
    </ligand>
</feature>
<comment type="catalytic activity">
    <reaction evidence="11">
        <text>apo-[peptidyl-carrier protein] + CoA = holo-[peptidyl-carrier protein] + adenosine 3',5'-bisphosphate + H(+)</text>
        <dbReference type="Rhea" id="RHEA:46228"/>
        <dbReference type="Rhea" id="RHEA-COMP:11479"/>
        <dbReference type="Rhea" id="RHEA-COMP:11480"/>
        <dbReference type="ChEBI" id="CHEBI:15378"/>
        <dbReference type="ChEBI" id="CHEBI:29999"/>
        <dbReference type="ChEBI" id="CHEBI:57287"/>
        <dbReference type="ChEBI" id="CHEBI:58343"/>
        <dbReference type="ChEBI" id="CHEBI:64479"/>
    </reaction>
</comment>
<proteinExistence type="inferred from homology"/>
<accession>A0A2T5V7W0</accession>
<dbReference type="GO" id="GO:0000287">
    <property type="term" value="F:magnesium ion binding"/>
    <property type="evidence" value="ECO:0007669"/>
    <property type="project" value="InterPro"/>
</dbReference>
<feature type="domain" description="4'-phosphopantetheinyl transferase N-terminal" evidence="15">
    <location>
        <begin position="41"/>
        <end position="106"/>
    </location>
</feature>
<comment type="pathway">
    <text evidence="2">Siderophore biosynthesis; enterobactin biosynthesis.</text>
</comment>
<feature type="binding site" evidence="13">
    <location>
        <position position="120"/>
    </location>
    <ligand>
        <name>Mg(2+)</name>
        <dbReference type="ChEBI" id="CHEBI:18420"/>
    </ligand>
</feature>
<feature type="binding site" evidence="12">
    <location>
        <position position="157"/>
    </location>
    <ligand>
        <name>CoA</name>
        <dbReference type="ChEBI" id="CHEBI:57287"/>
    </ligand>
</feature>
<feature type="binding site" evidence="12">
    <location>
        <position position="118"/>
    </location>
    <ligand>
        <name>CoA</name>
        <dbReference type="ChEBI" id="CHEBI:57287"/>
    </ligand>
</feature>
<dbReference type="UniPathway" id="UPA00017"/>
<evidence type="ECO:0000256" key="6">
    <source>
        <dbReference type="ARBA" id="ARBA00022679"/>
    </source>
</evidence>
<evidence type="ECO:0000313" key="16">
    <source>
        <dbReference type="EMBL" id="PTW59824.1"/>
    </source>
</evidence>
<evidence type="ECO:0000259" key="14">
    <source>
        <dbReference type="Pfam" id="PF01648"/>
    </source>
</evidence>
<dbReference type="PRINTS" id="PR01399">
    <property type="entry name" value="ENTSNTHTASED"/>
</dbReference>
<feature type="binding site" evidence="12">
    <location>
        <position position="52"/>
    </location>
    <ligand>
        <name>CoA</name>
        <dbReference type="ChEBI" id="CHEBI:57287"/>
    </ligand>
</feature>
<dbReference type="GO" id="GO:0009239">
    <property type="term" value="P:enterobactin biosynthetic process"/>
    <property type="evidence" value="ECO:0007669"/>
    <property type="project" value="UniProtKB-UniPathway"/>
</dbReference>
<gene>
    <name evidence="16" type="ORF">C8N35_106209</name>
</gene>
<feature type="binding site" evidence="12">
    <location>
        <position position="171"/>
    </location>
    <ligand>
        <name>CoA</name>
        <dbReference type="ChEBI" id="CHEBI:57287"/>
    </ligand>
</feature>
<dbReference type="PANTHER" id="PTHR38096">
    <property type="entry name" value="ENTEROBACTIN SYNTHASE COMPONENT D"/>
    <property type="match status" value="1"/>
</dbReference>
<evidence type="ECO:0000256" key="1">
    <source>
        <dbReference type="ARBA" id="ARBA00003937"/>
    </source>
</evidence>
<dbReference type="SUPFAM" id="SSF56214">
    <property type="entry name" value="4'-phosphopantetheinyl transferase"/>
    <property type="match status" value="1"/>
</dbReference>
<evidence type="ECO:0000256" key="2">
    <source>
        <dbReference type="ARBA" id="ARBA00004993"/>
    </source>
</evidence>
<keyword evidence="17" id="KW-1185">Reference proteome</keyword>
<feature type="domain" description="4'-phosphopantetheinyl transferase" evidence="14">
    <location>
        <begin position="114"/>
        <end position="180"/>
    </location>
</feature>
<dbReference type="InterPro" id="IPR037143">
    <property type="entry name" value="4-PPantetheinyl_Trfase_dom_sf"/>
</dbReference>
<dbReference type="InterPro" id="IPR008278">
    <property type="entry name" value="4-PPantetheinyl_Trfase_dom"/>
</dbReference>
<dbReference type="OrthoDB" id="8210607at2"/>
<evidence type="ECO:0000256" key="9">
    <source>
        <dbReference type="ARBA" id="ARBA00031996"/>
    </source>
</evidence>
<comment type="subunit">
    <text evidence="4">EntB, EntD, EntE, and EntF form a multienzyme complex called enterobactin synthase.</text>
</comment>
<comment type="caution">
    <text evidence="16">The sequence shown here is derived from an EMBL/GenBank/DDBJ whole genome shotgun (WGS) entry which is preliminary data.</text>
</comment>
<comment type="cofactor">
    <cofactor evidence="13">
        <name>Mg(2+)</name>
        <dbReference type="ChEBI" id="CHEBI:18420"/>
    </cofactor>
</comment>
<evidence type="ECO:0000259" key="15">
    <source>
        <dbReference type="Pfam" id="PF17837"/>
    </source>
</evidence>
<comment type="catalytic activity">
    <reaction evidence="10">
        <text>apo-[aryl-carrier protein] + CoA = holo-[aryl-carrier protein] + adenosine 3',5'-bisphosphate + H(+)</text>
        <dbReference type="Rhea" id="RHEA:48404"/>
        <dbReference type="Rhea" id="RHEA-COMP:15903"/>
        <dbReference type="Rhea" id="RHEA-COMP:17557"/>
        <dbReference type="ChEBI" id="CHEBI:15378"/>
        <dbReference type="ChEBI" id="CHEBI:29999"/>
        <dbReference type="ChEBI" id="CHEBI:57287"/>
        <dbReference type="ChEBI" id="CHEBI:58343"/>
        <dbReference type="ChEBI" id="CHEBI:64479"/>
    </reaction>
</comment>
<reference evidence="16 17" key="1">
    <citation type="submission" date="2018-04" db="EMBL/GenBank/DDBJ databases">
        <title>Genomic Encyclopedia of Archaeal and Bacterial Type Strains, Phase II (KMG-II): from individual species to whole genera.</title>
        <authorList>
            <person name="Goeker M."/>
        </authorList>
    </citation>
    <scope>NUCLEOTIDE SEQUENCE [LARGE SCALE GENOMIC DNA]</scope>
    <source>
        <strain evidence="16 17">DSM 23382</strain>
    </source>
</reference>
<protein>
    <recommendedName>
        <fullName evidence="5">Enterobactin synthase component D</fullName>
    </recommendedName>
    <alternativeName>
        <fullName evidence="8">4'-phosphopantetheinyl transferase EntD</fullName>
    </alternativeName>
    <alternativeName>
        <fullName evidence="9">Enterochelin synthase D</fullName>
    </alternativeName>
</protein>
<evidence type="ECO:0000256" key="12">
    <source>
        <dbReference type="PIRSR" id="PIRSR603542-1"/>
    </source>
</evidence>
<dbReference type="EMBL" id="QAYG01000006">
    <property type="protein sequence ID" value="PTW59824.1"/>
    <property type="molecule type" value="Genomic_DNA"/>
</dbReference>
<comment type="function">
    <text evidence="1">Involved in the biosynthesis of the siderophore enterobactin (enterochelin), which is a macrocyclic trimeric lactone of N-(2,3-dihydroxybenzoyl)-serine. The serine trilactone serves as a scaffolding for the three catechol functionalities that provide hexadentate coordination for the tightly ligated iron(2+) atoms. Plays an essential role in the assembly of the enterobactin by catalyzing the transfer of the 4'-phosphopantetheine (Ppant) moiety from coenzyme A to the apo-domains of both EntB (ArCP domain) and EntF (PCP domain) to yield their holo-forms which make them competent for the activation of 2,3-dihydroxybenzoate (DHB) and L-serine, respectively.</text>
</comment>
<dbReference type="RefSeq" id="WP_107990768.1">
    <property type="nucleotide sequence ID" value="NZ_QAYG01000006.1"/>
</dbReference>
<evidence type="ECO:0000256" key="5">
    <source>
        <dbReference type="ARBA" id="ARBA00019087"/>
    </source>
</evidence>
<evidence type="ECO:0000256" key="4">
    <source>
        <dbReference type="ARBA" id="ARBA00011503"/>
    </source>
</evidence>
<evidence type="ECO:0000256" key="7">
    <source>
        <dbReference type="ARBA" id="ARBA00023191"/>
    </source>
</evidence>
<dbReference type="InterPro" id="IPR041354">
    <property type="entry name" value="4PPT_N"/>
</dbReference>
<dbReference type="Pfam" id="PF17837">
    <property type="entry name" value="4PPT_N"/>
    <property type="match status" value="1"/>
</dbReference>
<keyword evidence="6 16" id="KW-0808">Transferase</keyword>
<evidence type="ECO:0000313" key="17">
    <source>
        <dbReference type="Proteomes" id="UP000244081"/>
    </source>
</evidence>
<feature type="binding site" evidence="12">
    <location>
        <begin position="96"/>
        <end position="97"/>
    </location>
    <ligand>
        <name>CoA</name>
        <dbReference type="ChEBI" id="CHEBI:57287"/>
    </ligand>
</feature>
<dbReference type="GO" id="GO:0008897">
    <property type="term" value="F:holo-[acyl-carrier-protein] synthase activity"/>
    <property type="evidence" value="ECO:0007669"/>
    <property type="project" value="InterPro"/>
</dbReference>
<organism evidence="16 17">
    <name type="scientific">Breoghania corrubedonensis</name>
    <dbReference type="NCBI Taxonomy" id="665038"/>
    <lineage>
        <taxon>Bacteria</taxon>
        <taxon>Pseudomonadati</taxon>
        <taxon>Pseudomonadota</taxon>
        <taxon>Alphaproteobacteria</taxon>
        <taxon>Hyphomicrobiales</taxon>
        <taxon>Stappiaceae</taxon>
        <taxon>Breoghania</taxon>
    </lineage>
</organism>
<dbReference type="GO" id="GO:0009366">
    <property type="term" value="C:enterobactin synthetase complex"/>
    <property type="evidence" value="ECO:0007669"/>
    <property type="project" value="InterPro"/>
</dbReference>
<keyword evidence="13" id="KW-0460">Magnesium</keyword>
<feature type="binding site" evidence="13">
    <location>
        <position position="118"/>
    </location>
    <ligand>
        <name>Mg(2+)</name>
        <dbReference type="ChEBI" id="CHEBI:18420"/>
    </ligand>
</feature>
<evidence type="ECO:0000256" key="10">
    <source>
        <dbReference type="ARBA" id="ARBA00049176"/>
    </source>
</evidence>
<sequence>MKDQPLADADLAGAIRACLPAGATFDCGALEERQGPLFAQEEAEITRAVTSRRMGFRAGRTCARNALGQLGVDAGPVLAARDRRPLWPEGMVGSITHSDDLAAAVAGRSADFIGLGIDLEPAAALAPDLADAICRPEERGFRVPGVDAAKLVFVIKEAFYKAYYPATLQFLDFPDALVRLGPLPGTFSAHLINPDHPGIEGRREIEGLWTLAEGHLLAVAALPRE</sequence>
<dbReference type="PANTHER" id="PTHR38096:SF1">
    <property type="entry name" value="ENTEROBACTIN SYNTHASE COMPONENT D"/>
    <property type="match status" value="1"/>
</dbReference>
<evidence type="ECO:0000256" key="11">
    <source>
        <dbReference type="ARBA" id="ARBA00049191"/>
    </source>
</evidence>